<name>A0ABQ4XGB2_9ASTR</name>
<protein>
    <submittedName>
        <fullName evidence="1">F-box/LRR-repeat protein 14-like protein isoform X1</fullName>
    </submittedName>
</protein>
<evidence type="ECO:0000313" key="1">
    <source>
        <dbReference type="EMBL" id="GJS63983.1"/>
    </source>
</evidence>
<comment type="caution">
    <text evidence="1">The sequence shown here is derived from an EMBL/GenBank/DDBJ whole genome shotgun (WGS) entry which is preliminary data.</text>
</comment>
<dbReference type="SUPFAM" id="SSF52047">
    <property type="entry name" value="RNI-like"/>
    <property type="match status" value="1"/>
</dbReference>
<gene>
    <name evidence="1" type="ORF">Tco_0678547</name>
</gene>
<evidence type="ECO:0000313" key="2">
    <source>
        <dbReference type="Proteomes" id="UP001151760"/>
    </source>
</evidence>
<dbReference type="EMBL" id="BQNB010009469">
    <property type="protein sequence ID" value="GJS63983.1"/>
    <property type="molecule type" value="Genomic_DNA"/>
</dbReference>
<keyword evidence="2" id="KW-1185">Reference proteome</keyword>
<accession>A0ABQ4XGB2</accession>
<dbReference type="Gene3D" id="3.80.10.10">
    <property type="entry name" value="Ribonuclease Inhibitor"/>
    <property type="match status" value="1"/>
</dbReference>
<reference evidence="1" key="2">
    <citation type="submission" date="2022-01" db="EMBL/GenBank/DDBJ databases">
        <authorList>
            <person name="Yamashiro T."/>
            <person name="Shiraishi A."/>
            <person name="Satake H."/>
            <person name="Nakayama K."/>
        </authorList>
    </citation>
    <scope>NUCLEOTIDE SEQUENCE</scope>
</reference>
<sequence length="270" mass="30731">MILGVKGHFNILAGLKKLEALNINCLIHPSLSLRLTNLKELQIFCSKVTDHGVTFLKGLHKHALLNMERCPITSACLDSLSDLVGLHYLKDGFRSCLEESFKMFEGWPCQEHSWAETWALDSITTSARSEHSVHGEWWKLPSKFYGNGMHFALGEETLIGSSYLHYIVHMESLLEEAYSPTLRCLYGILLEEAYSPTVPPPPVMTHKRTFPFSQLNMSGSMNSPLSARKSRSIFLGKLMKEVIEKQEELQMRFLDTLERREKDQVATEEA</sequence>
<proteinExistence type="predicted"/>
<organism evidence="1 2">
    <name type="scientific">Tanacetum coccineum</name>
    <dbReference type="NCBI Taxonomy" id="301880"/>
    <lineage>
        <taxon>Eukaryota</taxon>
        <taxon>Viridiplantae</taxon>
        <taxon>Streptophyta</taxon>
        <taxon>Embryophyta</taxon>
        <taxon>Tracheophyta</taxon>
        <taxon>Spermatophyta</taxon>
        <taxon>Magnoliopsida</taxon>
        <taxon>eudicotyledons</taxon>
        <taxon>Gunneridae</taxon>
        <taxon>Pentapetalae</taxon>
        <taxon>asterids</taxon>
        <taxon>campanulids</taxon>
        <taxon>Asterales</taxon>
        <taxon>Asteraceae</taxon>
        <taxon>Asteroideae</taxon>
        <taxon>Anthemideae</taxon>
        <taxon>Anthemidinae</taxon>
        <taxon>Tanacetum</taxon>
    </lineage>
</organism>
<reference evidence="1" key="1">
    <citation type="journal article" date="2022" name="Int. J. Mol. Sci.">
        <title>Draft Genome of Tanacetum Coccineum: Genomic Comparison of Closely Related Tanacetum-Family Plants.</title>
        <authorList>
            <person name="Yamashiro T."/>
            <person name="Shiraishi A."/>
            <person name="Nakayama K."/>
            <person name="Satake H."/>
        </authorList>
    </citation>
    <scope>NUCLEOTIDE SEQUENCE</scope>
</reference>
<dbReference type="Proteomes" id="UP001151760">
    <property type="component" value="Unassembled WGS sequence"/>
</dbReference>
<dbReference type="InterPro" id="IPR032675">
    <property type="entry name" value="LRR_dom_sf"/>
</dbReference>